<dbReference type="Gene3D" id="3.30.460.10">
    <property type="entry name" value="Beta Polymerase, domain 2"/>
    <property type="match status" value="1"/>
</dbReference>
<proteinExistence type="predicted"/>
<dbReference type="CDD" id="cd05403">
    <property type="entry name" value="NT_KNTase_like"/>
    <property type="match status" value="1"/>
</dbReference>
<dbReference type="InterPro" id="IPR002934">
    <property type="entry name" value="Polymerase_NTP_transf_dom"/>
</dbReference>
<dbReference type="InterPro" id="IPR043519">
    <property type="entry name" value="NT_sf"/>
</dbReference>
<comment type="caution">
    <text evidence="2">The sequence shown here is derived from an EMBL/GenBank/DDBJ whole genome shotgun (WGS) entry which is preliminary data.</text>
</comment>
<gene>
    <name evidence="2" type="ORF">GCM10009765_49220</name>
</gene>
<reference evidence="2 3" key="1">
    <citation type="journal article" date="2019" name="Int. J. Syst. Evol. Microbiol.">
        <title>The Global Catalogue of Microorganisms (GCM) 10K type strain sequencing project: providing services to taxonomists for standard genome sequencing and annotation.</title>
        <authorList>
            <consortium name="The Broad Institute Genomics Platform"/>
            <consortium name="The Broad Institute Genome Sequencing Center for Infectious Disease"/>
            <person name="Wu L."/>
            <person name="Ma J."/>
        </authorList>
    </citation>
    <scope>NUCLEOTIDE SEQUENCE [LARGE SCALE GENOMIC DNA]</scope>
    <source>
        <strain evidence="2 3">JCM 14718</strain>
    </source>
</reference>
<protein>
    <submittedName>
        <fullName evidence="2">Nucleotidyltransferase domain-containing protein</fullName>
    </submittedName>
</protein>
<dbReference type="EMBL" id="BAAANY010000020">
    <property type="protein sequence ID" value="GAA1694123.1"/>
    <property type="molecule type" value="Genomic_DNA"/>
</dbReference>
<evidence type="ECO:0000259" key="1">
    <source>
        <dbReference type="Pfam" id="PF01909"/>
    </source>
</evidence>
<dbReference type="SUPFAM" id="SSF81301">
    <property type="entry name" value="Nucleotidyltransferase"/>
    <property type="match status" value="1"/>
</dbReference>
<dbReference type="Proteomes" id="UP001500618">
    <property type="component" value="Unassembled WGS sequence"/>
</dbReference>
<dbReference type="Pfam" id="PF01909">
    <property type="entry name" value="NTP_transf_2"/>
    <property type="match status" value="1"/>
</dbReference>
<organism evidence="2 3">
    <name type="scientific">Fodinicola feengrottensis</name>
    <dbReference type="NCBI Taxonomy" id="435914"/>
    <lineage>
        <taxon>Bacteria</taxon>
        <taxon>Bacillati</taxon>
        <taxon>Actinomycetota</taxon>
        <taxon>Actinomycetes</taxon>
        <taxon>Mycobacteriales</taxon>
        <taxon>Fodinicola</taxon>
    </lineage>
</organism>
<sequence>MYDHTFDPGTRDDQALCDHVAVTLAGLPGVRAVALGGSRAAGTHRPDSDWDFAVYYRGGFNPDDLRAVGWPGEVSDLGGWGGGVFNGGGWMVVDGRHVDVHYRDLDDVERRLAQAKDGVFDVEQLMFHLAGVPTYIVVAELALNRVLRGRLPQPRYPGALSRSAYDRWSADAGLTLSYAQNAHAVKGHVTESVGAVAVATCQAAHAIMAARREWVTNEKTLVDRARLRDIDDILAAATADRLTEVVERASTLLTSALELTQPTPED</sequence>
<feature type="domain" description="Polymerase nucleotidyl transferase" evidence="1">
    <location>
        <begin position="30"/>
        <end position="78"/>
    </location>
</feature>
<accession>A0ABN2HV78</accession>
<evidence type="ECO:0000313" key="3">
    <source>
        <dbReference type="Proteomes" id="UP001500618"/>
    </source>
</evidence>
<dbReference type="RefSeq" id="WP_163573702.1">
    <property type="nucleotide sequence ID" value="NZ_BAAANY010000020.1"/>
</dbReference>
<keyword evidence="3" id="KW-1185">Reference proteome</keyword>
<evidence type="ECO:0000313" key="2">
    <source>
        <dbReference type="EMBL" id="GAA1694123.1"/>
    </source>
</evidence>
<name>A0ABN2HV78_9ACTN</name>